<protein>
    <submittedName>
        <fullName evidence="1">Uncharacterized protein</fullName>
    </submittedName>
</protein>
<dbReference type="EMBL" id="JAIWYP010000004">
    <property type="protein sequence ID" value="KAH3840479.1"/>
    <property type="molecule type" value="Genomic_DNA"/>
</dbReference>
<evidence type="ECO:0000313" key="1">
    <source>
        <dbReference type="EMBL" id="KAH3840479.1"/>
    </source>
</evidence>
<gene>
    <name evidence="1" type="ORF">DPMN_113928</name>
</gene>
<reference evidence="1" key="2">
    <citation type="submission" date="2020-11" db="EMBL/GenBank/DDBJ databases">
        <authorList>
            <person name="McCartney M.A."/>
            <person name="Auch B."/>
            <person name="Kono T."/>
            <person name="Mallez S."/>
            <person name="Becker A."/>
            <person name="Gohl D.M."/>
            <person name="Silverstein K.A.T."/>
            <person name="Koren S."/>
            <person name="Bechman K.B."/>
            <person name="Herman A."/>
            <person name="Abrahante J.E."/>
            <person name="Garbe J."/>
        </authorList>
    </citation>
    <scope>NUCLEOTIDE SEQUENCE</scope>
    <source>
        <strain evidence="1">Duluth1</strain>
        <tissue evidence="1">Whole animal</tissue>
    </source>
</reference>
<dbReference type="Proteomes" id="UP000828390">
    <property type="component" value="Unassembled WGS sequence"/>
</dbReference>
<evidence type="ECO:0000313" key="2">
    <source>
        <dbReference type="Proteomes" id="UP000828390"/>
    </source>
</evidence>
<sequence>MSDLKSDVVGEKHGRKLHTIDVHGSTNLVHIDKLEIGIDTQETLSHFDPGKQKTKQSDIVKFYQISSDIQTKLPLLDTVVRAVQCLHP</sequence>
<reference evidence="1" key="1">
    <citation type="journal article" date="2019" name="bioRxiv">
        <title>The Genome of the Zebra Mussel, Dreissena polymorpha: A Resource for Invasive Species Research.</title>
        <authorList>
            <person name="McCartney M.A."/>
            <person name="Auch B."/>
            <person name="Kono T."/>
            <person name="Mallez S."/>
            <person name="Zhang Y."/>
            <person name="Obille A."/>
            <person name="Becker A."/>
            <person name="Abrahante J.E."/>
            <person name="Garbe J."/>
            <person name="Badalamenti J.P."/>
            <person name="Herman A."/>
            <person name="Mangelson H."/>
            <person name="Liachko I."/>
            <person name="Sullivan S."/>
            <person name="Sone E.D."/>
            <person name="Koren S."/>
            <person name="Silverstein K.A.T."/>
            <person name="Beckman K.B."/>
            <person name="Gohl D.M."/>
        </authorList>
    </citation>
    <scope>NUCLEOTIDE SEQUENCE</scope>
    <source>
        <strain evidence="1">Duluth1</strain>
        <tissue evidence="1">Whole animal</tissue>
    </source>
</reference>
<dbReference type="AlphaFoldDB" id="A0A9D4QR95"/>
<name>A0A9D4QR95_DREPO</name>
<accession>A0A9D4QR95</accession>
<comment type="caution">
    <text evidence="1">The sequence shown here is derived from an EMBL/GenBank/DDBJ whole genome shotgun (WGS) entry which is preliminary data.</text>
</comment>
<proteinExistence type="predicted"/>
<organism evidence="1 2">
    <name type="scientific">Dreissena polymorpha</name>
    <name type="common">Zebra mussel</name>
    <name type="synonym">Mytilus polymorpha</name>
    <dbReference type="NCBI Taxonomy" id="45954"/>
    <lineage>
        <taxon>Eukaryota</taxon>
        <taxon>Metazoa</taxon>
        <taxon>Spiralia</taxon>
        <taxon>Lophotrochozoa</taxon>
        <taxon>Mollusca</taxon>
        <taxon>Bivalvia</taxon>
        <taxon>Autobranchia</taxon>
        <taxon>Heteroconchia</taxon>
        <taxon>Euheterodonta</taxon>
        <taxon>Imparidentia</taxon>
        <taxon>Neoheterodontei</taxon>
        <taxon>Myida</taxon>
        <taxon>Dreissenoidea</taxon>
        <taxon>Dreissenidae</taxon>
        <taxon>Dreissena</taxon>
    </lineage>
</organism>
<keyword evidence="2" id="KW-1185">Reference proteome</keyword>